<proteinExistence type="predicted"/>
<accession>A0A1W6JHA5</accession>
<organism evidence="1 2">
    <name type="scientific">Lactococcus phage LW31</name>
    <dbReference type="NCBI Taxonomy" id="1965478"/>
    <lineage>
        <taxon>Viruses</taxon>
        <taxon>Duplodnaviria</taxon>
        <taxon>Heunggongvirae</taxon>
        <taxon>Uroviricota</taxon>
        <taxon>Caudoviricetes</taxon>
        <taxon>Teubervirus</taxon>
        <taxon>Teubervirus LW31</taxon>
    </lineage>
</organism>
<protein>
    <submittedName>
        <fullName evidence="1">Uncharacterized protein</fullName>
    </submittedName>
</protein>
<evidence type="ECO:0000313" key="2">
    <source>
        <dbReference type="Proteomes" id="UP000224502"/>
    </source>
</evidence>
<sequence length="85" mass="10007">MTYINNEIEVREDGKHTTVRVNGVYWGFDAIDNRPWQVTEFDLSLHNIDELIEMVTLITGSVEITKLVDKLKEFYPDFPVRIYKS</sequence>
<dbReference type="EMBL" id="KY554762">
    <property type="protein sequence ID" value="ARM65610.1"/>
    <property type="molecule type" value="Genomic_DNA"/>
</dbReference>
<evidence type="ECO:0000313" key="1">
    <source>
        <dbReference type="EMBL" id="ARM65610.1"/>
    </source>
</evidence>
<keyword evidence="2" id="KW-1185">Reference proteome</keyword>
<gene>
    <name evidence="1" type="ORF">LW31_008</name>
</gene>
<reference evidence="1 2" key="1">
    <citation type="journal article" date="2017" name="Viruses">
        <title>Phage Biodiversity in Artisanal Cheese Wheys Reflects the Complexity of the Fermentation Process.</title>
        <authorList>
            <person name="Mahony J."/>
            <person name="Moscarelli A."/>
            <person name="Kelleher P."/>
            <person name="Lugli G.A."/>
            <person name="Ventura M."/>
            <person name="Settanni L."/>
            <person name="van Sinderen D."/>
        </authorList>
    </citation>
    <scope>NUCLEOTIDE SEQUENCE [LARGE SCALE GENOMIC DNA]</scope>
</reference>
<dbReference type="Proteomes" id="UP000224502">
    <property type="component" value="Segment"/>
</dbReference>
<name>A0A1W6JHA5_9CAUD</name>